<dbReference type="InterPro" id="IPR029058">
    <property type="entry name" value="AB_hydrolase_fold"/>
</dbReference>
<dbReference type="PANTHER" id="PTHR10655:SF17">
    <property type="entry name" value="LYSOPHOSPHOLIPASE-LIKE PROTEIN 1"/>
    <property type="match status" value="1"/>
</dbReference>
<evidence type="ECO:0000313" key="4">
    <source>
        <dbReference type="EMBL" id="MDR7375935.1"/>
    </source>
</evidence>
<feature type="domain" description="Phospholipase/carboxylesterase/thioesterase" evidence="3">
    <location>
        <begin position="22"/>
        <end position="220"/>
    </location>
</feature>
<keyword evidence="2" id="KW-0378">Hydrolase</keyword>
<dbReference type="Gene3D" id="3.40.50.1820">
    <property type="entry name" value="alpha/beta hydrolase"/>
    <property type="match status" value="1"/>
</dbReference>
<dbReference type="SUPFAM" id="SSF53474">
    <property type="entry name" value="alpha/beta-Hydrolases"/>
    <property type="match status" value="1"/>
</dbReference>
<dbReference type="InterPro" id="IPR003140">
    <property type="entry name" value="PLipase/COase/thioEstase"/>
</dbReference>
<organism evidence="4 5">
    <name type="scientific">Rhodoferax ferrireducens</name>
    <dbReference type="NCBI Taxonomy" id="192843"/>
    <lineage>
        <taxon>Bacteria</taxon>
        <taxon>Pseudomonadati</taxon>
        <taxon>Pseudomonadota</taxon>
        <taxon>Betaproteobacteria</taxon>
        <taxon>Burkholderiales</taxon>
        <taxon>Comamonadaceae</taxon>
        <taxon>Rhodoferax</taxon>
    </lineage>
</organism>
<keyword evidence="5" id="KW-1185">Reference proteome</keyword>
<evidence type="ECO:0000256" key="2">
    <source>
        <dbReference type="ARBA" id="ARBA00022801"/>
    </source>
</evidence>
<proteinExistence type="inferred from homology"/>
<sequence>MNTLHTSPDFAISFRVFQPQPAQPTALVVLLHGVGGSETNLADMAAAISAQAPNTLVVLPRGPLALGPGQFAWFRVAFTPQGPRIEAAEADSSRLALTRFVEQLQLAHGIAPQRTVVAGFSQGGIMSASLGLTAPERLAGFGILSGRILPELEPQLAEPARLAAVQAFVGHGELDSKLPVAWAERSDTWLTALGVRHQTRLYPIDHGISAAMQADFLVWLNSCIDSSLR</sequence>
<evidence type="ECO:0000259" key="3">
    <source>
        <dbReference type="Pfam" id="PF02230"/>
    </source>
</evidence>
<evidence type="ECO:0000313" key="5">
    <source>
        <dbReference type="Proteomes" id="UP001180487"/>
    </source>
</evidence>
<evidence type="ECO:0000256" key="1">
    <source>
        <dbReference type="ARBA" id="ARBA00006499"/>
    </source>
</evidence>
<comment type="caution">
    <text evidence="4">The sequence shown here is derived from an EMBL/GenBank/DDBJ whole genome shotgun (WGS) entry which is preliminary data.</text>
</comment>
<dbReference type="PANTHER" id="PTHR10655">
    <property type="entry name" value="LYSOPHOSPHOLIPASE-RELATED"/>
    <property type="match status" value="1"/>
</dbReference>
<name>A0ABU2C3M7_9BURK</name>
<reference evidence="4 5" key="1">
    <citation type="submission" date="2023-07" db="EMBL/GenBank/DDBJ databases">
        <title>Sorghum-associated microbial communities from plants grown in Nebraska, USA.</title>
        <authorList>
            <person name="Schachtman D."/>
        </authorList>
    </citation>
    <scope>NUCLEOTIDE SEQUENCE [LARGE SCALE GENOMIC DNA]</scope>
    <source>
        <strain evidence="4 5">BE313</strain>
    </source>
</reference>
<gene>
    <name evidence="4" type="ORF">J2X19_000593</name>
</gene>
<accession>A0ABU2C3M7</accession>
<protein>
    <submittedName>
        <fullName evidence="4">Phospholipase/carboxylesterase</fullName>
    </submittedName>
</protein>
<comment type="similarity">
    <text evidence="1">Belongs to the AB hydrolase superfamily. AB hydrolase 2 family.</text>
</comment>
<dbReference type="RefSeq" id="WP_310370520.1">
    <property type="nucleotide sequence ID" value="NZ_JAVDXT010000001.1"/>
</dbReference>
<dbReference type="InterPro" id="IPR050565">
    <property type="entry name" value="LYPA1-2/EST-like"/>
</dbReference>
<dbReference type="Proteomes" id="UP001180487">
    <property type="component" value="Unassembled WGS sequence"/>
</dbReference>
<dbReference type="Pfam" id="PF02230">
    <property type="entry name" value="Abhydrolase_2"/>
    <property type="match status" value="1"/>
</dbReference>
<dbReference type="EMBL" id="JAVDXT010000001">
    <property type="protein sequence ID" value="MDR7375935.1"/>
    <property type="molecule type" value="Genomic_DNA"/>
</dbReference>